<dbReference type="SUPFAM" id="SSF140566">
    <property type="entry name" value="FlgN-like"/>
    <property type="match status" value="1"/>
</dbReference>
<gene>
    <name evidence="1" type="ORF">C3F09_07665</name>
</gene>
<evidence type="ECO:0000313" key="1">
    <source>
        <dbReference type="EMBL" id="PWB71591.1"/>
    </source>
</evidence>
<evidence type="ECO:0000313" key="2">
    <source>
        <dbReference type="Proteomes" id="UP000250918"/>
    </source>
</evidence>
<dbReference type="InterPro" id="IPR036679">
    <property type="entry name" value="FlgN-like_sf"/>
</dbReference>
<dbReference type="Proteomes" id="UP000250918">
    <property type="component" value="Unassembled WGS sequence"/>
</dbReference>
<reference evidence="1 2" key="1">
    <citation type="journal article" date="2018" name="ISME J.">
        <title>A methanotrophic archaeon couples anaerobic oxidation of methane to Fe(III) reduction.</title>
        <authorList>
            <person name="Cai C."/>
            <person name="Leu A.O."/>
            <person name="Xie G.J."/>
            <person name="Guo J."/>
            <person name="Feng Y."/>
            <person name="Zhao J.X."/>
            <person name="Tyson G.W."/>
            <person name="Yuan Z."/>
            <person name="Hu S."/>
        </authorList>
    </citation>
    <scope>NUCLEOTIDE SEQUENCE [LARGE SCALE GENOMIC DNA]</scope>
    <source>
        <strain evidence="1">FeB_12</strain>
    </source>
</reference>
<dbReference type="Gene3D" id="1.20.58.300">
    <property type="entry name" value="FlgN-like"/>
    <property type="match status" value="1"/>
</dbReference>
<dbReference type="AlphaFoldDB" id="A0A855WZX1"/>
<evidence type="ECO:0008006" key="3">
    <source>
        <dbReference type="Google" id="ProtNLM"/>
    </source>
</evidence>
<accession>A0A855WZX1</accession>
<organism evidence="1 2">
    <name type="scientific">candidate division GN15 bacterium</name>
    <dbReference type="NCBI Taxonomy" id="2072418"/>
    <lineage>
        <taxon>Bacteria</taxon>
        <taxon>candidate division GN15</taxon>
    </lineage>
</organism>
<dbReference type="EMBL" id="PQAP01000109">
    <property type="protein sequence ID" value="PWB71591.1"/>
    <property type="molecule type" value="Genomic_DNA"/>
</dbReference>
<proteinExistence type="predicted"/>
<sequence>MTDNTITQMERDLIRTLNEEYSFYQSLYILLDKQRDLIKYDKDEHLLDLFSEIERCHRRIDESEQKITVLRERNPHVFRVASVHPEVRKLVNCIVTLVKKNITLVTENEEYVRDRHNRIRQELEALRVSGKVLNYLQENEPSPQFVDGKQ</sequence>
<comment type="caution">
    <text evidence="1">The sequence shown here is derived from an EMBL/GenBank/DDBJ whole genome shotgun (WGS) entry which is preliminary data.</text>
</comment>
<protein>
    <recommendedName>
        <fullName evidence="3">Flagellar protein FlgN</fullName>
    </recommendedName>
</protein>
<dbReference type="GO" id="GO:0044780">
    <property type="term" value="P:bacterial-type flagellum assembly"/>
    <property type="evidence" value="ECO:0007669"/>
    <property type="project" value="InterPro"/>
</dbReference>
<name>A0A855WZX1_9BACT</name>